<evidence type="ECO:0000313" key="2">
    <source>
        <dbReference type="Proteomes" id="UP000298631"/>
    </source>
</evidence>
<keyword evidence="2" id="KW-1185">Reference proteome</keyword>
<name>A0A4P8ECM8_9RHOB</name>
<dbReference type="Proteomes" id="UP000298631">
    <property type="component" value="Chromosome"/>
</dbReference>
<organism evidence="1 2">
    <name type="scientific">Pseudorhodobacter turbinis</name>
    <dbReference type="NCBI Taxonomy" id="2500533"/>
    <lineage>
        <taxon>Bacteria</taxon>
        <taxon>Pseudomonadati</taxon>
        <taxon>Pseudomonadota</taxon>
        <taxon>Alphaproteobacteria</taxon>
        <taxon>Rhodobacterales</taxon>
        <taxon>Paracoccaceae</taxon>
        <taxon>Pseudorhodobacter</taxon>
    </lineage>
</organism>
<dbReference type="KEGG" id="pseb:EOK75_01055"/>
<dbReference type="InterPro" id="IPR011049">
    <property type="entry name" value="Serralysin-like_metalloprot_C"/>
</dbReference>
<dbReference type="EMBL" id="CP039964">
    <property type="protein sequence ID" value="QCO54532.1"/>
    <property type="molecule type" value="Genomic_DNA"/>
</dbReference>
<dbReference type="SUPFAM" id="SSF51445">
    <property type="entry name" value="(Trans)glycosidases"/>
    <property type="match status" value="1"/>
</dbReference>
<dbReference type="PRINTS" id="PR00313">
    <property type="entry name" value="CABNDNGRPT"/>
</dbReference>
<dbReference type="AlphaFoldDB" id="A0A4P8ECM8"/>
<sequence length="749" mass="81583">MYFDSDKFTGIMKFYYYLDITSERDMSDRFSIDHFETAIAITDDHFGVVLKSSAIPQVVNGARDWQILDKVITESGASSIRFPGGTEGWRDFDFTDRSDIINLQAVIDYCAKNGLSLQFTASLRQFFIEPEDSDEDGALNMSEEQEIALRNFIEVDLLDYAQGKGVDVLNIQLDNEPLHRDLDGEFLNHREYSSLANTYAAIVGPIIKSHQQNPNLIVVSAASEGRFNGDGEAVYGGAWGIRAIINGFINEDGASYIDGIDLHAGDVTLHPEYEDIFGTDSDSSSFYGASLYDGLNWQIENWKRDTTLTETGIGSLEFHVSAWSLPQANEGGGSLRNAGISILQMHSYSAVGISSATNYTLLGGDANALFSFSGIERAGGAIFGMMANSLKGLTAVNLEPNISNQERAASSSLIEGFLGSNELVVYVINRTEDKLKSSLDFNDLINELPQFINGISSISGAILGVAKGDDPTNAYAEAQVRDWGVDSKNFDGLTASFELGAYEIMEFKITHNELNLPISFDIGEDISHPSLFVNTTGSSIGGFNDDTFLMGGGSGFIDGGGGTDTLSFLNAPEGVIIWGEGYVEVGLTVIEFTNFEKVQGSIFSDRIVIDGDNIQFFGEGGDDILDHRSGSRNVLNGGMGNDTFIFYDSADVSVFGGEGDDEFVFFGSLSNVDILPENRVLFNYSQGDGSDVIRGFDENIDRIIFDGLKSSDISVYERGMDTVIQSDEVDIITLTGHFSDSLYSAFDFV</sequence>
<dbReference type="OrthoDB" id="5242885at2"/>
<dbReference type="Gene3D" id="2.150.10.10">
    <property type="entry name" value="Serralysin-like metalloprotease, C-terminal"/>
    <property type="match status" value="1"/>
</dbReference>
<reference evidence="1 2" key="1">
    <citation type="submission" date="2019-05" db="EMBL/GenBank/DDBJ databases">
        <title>Pseudorhodobacter turbinis sp. nov., isolated from the gut of the Korean turban shell.</title>
        <authorList>
            <person name="Jeong Y.-S."/>
            <person name="Kang W.-R."/>
            <person name="Bae J.-W."/>
        </authorList>
    </citation>
    <scope>NUCLEOTIDE SEQUENCE [LARGE SCALE GENOMIC DNA]</scope>
    <source>
        <strain evidence="1 2">S12M18</strain>
    </source>
</reference>
<protein>
    <recommendedName>
        <fullName evidence="3">Calcium-binding protein</fullName>
    </recommendedName>
</protein>
<accession>A0A4P8ECM8</accession>
<dbReference type="SUPFAM" id="SSF51120">
    <property type="entry name" value="beta-Roll"/>
    <property type="match status" value="1"/>
</dbReference>
<proteinExistence type="predicted"/>
<evidence type="ECO:0008006" key="3">
    <source>
        <dbReference type="Google" id="ProtNLM"/>
    </source>
</evidence>
<gene>
    <name evidence="1" type="ORF">EOK75_01055</name>
</gene>
<evidence type="ECO:0000313" key="1">
    <source>
        <dbReference type="EMBL" id="QCO54532.1"/>
    </source>
</evidence>
<dbReference type="InterPro" id="IPR017853">
    <property type="entry name" value="GH"/>
</dbReference>